<gene>
    <name evidence="1" type="ORF">E2C01_086203</name>
</gene>
<organism evidence="1 2">
    <name type="scientific">Portunus trituberculatus</name>
    <name type="common">Swimming crab</name>
    <name type="synonym">Neptunus trituberculatus</name>
    <dbReference type="NCBI Taxonomy" id="210409"/>
    <lineage>
        <taxon>Eukaryota</taxon>
        <taxon>Metazoa</taxon>
        <taxon>Ecdysozoa</taxon>
        <taxon>Arthropoda</taxon>
        <taxon>Crustacea</taxon>
        <taxon>Multicrustacea</taxon>
        <taxon>Malacostraca</taxon>
        <taxon>Eumalacostraca</taxon>
        <taxon>Eucarida</taxon>
        <taxon>Decapoda</taxon>
        <taxon>Pleocyemata</taxon>
        <taxon>Brachyura</taxon>
        <taxon>Eubrachyura</taxon>
        <taxon>Portunoidea</taxon>
        <taxon>Portunidae</taxon>
        <taxon>Portuninae</taxon>
        <taxon>Portunus</taxon>
    </lineage>
</organism>
<proteinExistence type="predicted"/>
<dbReference type="EMBL" id="VSRR010086879">
    <property type="protein sequence ID" value="MPC91184.1"/>
    <property type="molecule type" value="Genomic_DNA"/>
</dbReference>
<evidence type="ECO:0000313" key="1">
    <source>
        <dbReference type="EMBL" id="MPC91184.1"/>
    </source>
</evidence>
<comment type="caution">
    <text evidence="1">The sequence shown here is derived from an EMBL/GenBank/DDBJ whole genome shotgun (WGS) entry which is preliminary data.</text>
</comment>
<dbReference type="AlphaFoldDB" id="A0A5B7JFQ3"/>
<dbReference type="Proteomes" id="UP000324222">
    <property type="component" value="Unassembled WGS sequence"/>
</dbReference>
<evidence type="ECO:0000313" key="2">
    <source>
        <dbReference type="Proteomes" id="UP000324222"/>
    </source>
</evidence>
<reference evidence="1 2" key="1">
    <citation type="submission" date="2019-05" db="EMBL/GenBank/DDBJ databases">
        <title>Another draft genome of Portunus trituberculatus and its Hox gene families provides insights of decapod evolution.</title>
        <authorList>
            <person name="Jeong J.-H."/>
            <person name="Song I."/>
            <person name="Kim S."/>
            <person name="Choi T."/>
            <person name="Kim D."/>
            <person name="Ryu S."/>
            <person name="Kim W."/>
        </authorList>
    </citation>
    <scope>NUCLEOTIDE SEQUENCE [LARGE SCALE GENOMIC DNA]</scope>
    <source>
        <tissue evidence="1">Muscle</tissue>
    </source>
</reference>
<sequence>MSHMQVYKTELQHRNNDLTCNRRGRAGGEETSVLSSAMREERYGWLADRQAGCLAWVWLTGWLASVWHEY</sequence>
<keyword evidence="2" id="KW-1185">Reference proteome</keyword>
<protein>
    <submittedName>
        <fullName evidence="1">Uncharacterized protein</fullName>
    </submittedName>
</protein>
<name>A0A5B7JFQ3_PORTR</name>
<accession>A0A5B7JFQ3</accession>